<dbReference type="AlphaFoldDB" id="A0A381NHH7"/>
<gene>
    <name evidence="1" type="ORF">METZ01_LOCUS5837</name>
</gene>
<evidence type="ECO:0000313" key="1">
    <source>
        <dbReference type="EMBL" id="SUZ52983.1"/>
    </source>
</evidence>
<evidence type="ECO:0008006" key="2">
    <source>
        <dbReference type="Google" id="ProtNLM"/>
    </source>
</evidence>
<dbReference type="InterPro" id="IPR010438">
    <property type="entry name" value="Lambda_Bor"/>
</dbReference>
<sequence>MSNIKLNYLRSATLTLLIIVALPLVLSACYTVRFYHNTDMLREKHDGEISSTSMIFTDSQIDGPANIRSACPSGASMVEIEQSTLDGLTHYLSLGLYSPQTVRVWCKRRIR</sequence>
<proteinExistence type="predicted"/>
<dbReference type="PROSITE" id="PS51257">
    <property type="entry name" value="PROKAR_LIPOPROTEIN"/>
    <property type="match status" value="1"/>
</dbReference>
<dbReference type="Pfam" id="PF06291">
    <property type="entry name" value="Lambda_Bor"/>
    <property type="match status" value="1"/>
</dbReference>
<organism evidence="1">
    <name type="scientific">marine metagenome</name>
    <dbReference type="NCBI Taxonomy" id="408172"/>
    <lineage>
        <taxon>unclassified sequences</taxon>
        <taxon>metagenomes</taxon>
        <taxon>ecological metagenomes</taxon>
    </lineage>
</organism>
<accession>A0A381NHH7</accession>
<reference evidence="1" key="1">
    <citation type="submission" date="2018-05" db="EMBL/GenBank/DDBJ databases">
        <authorList>
            <person name="Lanie J.A."/>
            <person name="Ng W.-L."/>
            <person name="Kazmierczak K.M."/>
            <person name="Andrzejewski T.M."/>
            <person name="Davidsen T.M."/>
            <person name="Wayne K.J."/>
            <person name="Tettelin H."/>
            <person name="Glass J.I."/>
            <person name="Rusch D."/>
            <person name="Podicherti R."/>
            <person name="Tsui H.-C.T."/>
            <person name="Winkler M.E."/>
        </authorList>
    </citation>
    <scope>NUCLEOTIDE SEQUENCE</scope>
</reference>
<protein>
    <recommendedName>
        <fullName evidence="2">Lipoprotein</fullName>
    </recommendedName>
</protein>
<name>A0A381NHH7_9ZZZZ</name>
<dbReference type="EMBL" id="UINC01000307">
    <property type="protein sequence ID" value="SUZ52983.1"/>
    <property type="molecule type" value="Genomic_DNA"/>
</dbReference>